<name>A0ABQ6AE62_9GAMM</name>
<evidence type="ECO:0000313" key="3">
    <source>
        <dbReference type="Proteomes" id="UP001156660"/>
    </source>
</evidence>
<feature type="transmembrane region" description="Helical" evidence="1">
    <location>
        <begin position="6"/>
        <end position="28"/>
    </location>
</feature>
<keyword evidence="1" id="KW-0472">Membrane</keyword>
<sequence>MSRVNYMNKAIITGFFTSLLGLIGLIAALSIGSHFPMYRWPYDAFQGIVFSLAFGLGFSETVSYAVTSAFIFLVAIIFFIIGAKLSRFLFGFK</sequence>
<keyword evidence="1" id="KW-0812">Transmembrane</keyword>
<keyword evidence="3" id="KW-1185">Reference proteome</keyword>
<evidence type="ECO:0000313" key="2">
    <source>
        <dbReference type="EMBL" id="GLR74479.1"/>
    </source>
</evidence>
<organism evidence="2 3">
    <name type="scientific">Aliivibrio sifiae</name>
    <dbReference type="NCBI Taxonomy" id="566293"/>
    <lineage>
        <taxon>Bacteria</taxon>
        <taxon>Pseudomonadati</taxon>
        <taxon>Pseudomonadota</taxon>
        <taxon>Gammaproteobacteria</taxon>
        <taxon>Vibrionales</taxon>
        <taxon>Vibrionaceae</taxon>
        <taxon>Aliivibrio</taxon>
    </lineage>
</organism>
<keyword evidence="1" id="KW-1133">Transmembrane helix</keyword>
<feature type="transmembrane region" description="Helical" evidence="1">
    <location>
        <begin position="64"/>
        <end position="83"/>
    </location>
</feature>
<dbReference type="Proteomes" id="UP001156660">
    <property type="component" value="Unassembled WGS sequence"/>
</dbReference>
<protein>
    <submittedName>
        <fullName evidence="2">Uncharacterized protein</fullName>
    </submittedName>
</protein>
<reference evidence="3" key="1">
    <citation type="journal article" date="2019" name="Int. J. Syst. Evol. Microbiol.">
        <title>The Global Catalogue of Microorganisms (GCM) 10K type strain sequencing project: providing services to taxonomists for standard genome sequencing and annotation.</title>
        <authorList>
            <consortium name="The Broad Institute Genomics Platform"/>
            <consortium name="The Broad Institute Genome Sequencing Center for Infectious Disease"/>
            <person name="Wu L."/>
            <person name="Ma J."/>
        </authorList>
    </citation>
    <scope>NUCLEOTIDE SEQUENCE [LARGE SCALE GENOMIC DNA]</scope>
    <source>
        <strain evidence="3">NBRC 105001</strain>
    </source>
</reference>
<evidence type="ECO:0000256" key="1">
    <source>
        <dbReference type="SAM" id="Phobius"/>
    </source>
</evidence>
<dbReference type="EMBL" id="BSOU01000003">
    <property type="protein sequence ID" value="GLR74479.1"/>
    <property type="molecule type" value="Genomic_DNA"/>
</dbReference>
<gene>
    <name evidence="2" type="ORF">GCM10007855_13530</name>
</gene>
<proteinExistence type="predicted"/>
<accession>A0ABQ6AE62</accession>
<comment type="caution">
    <text evidence="2">The sequence shown here is derived from an EMBL/GenBank/DDBJ whole genome shotgun (WGS) entry which is preliminary data.</text>
</comment>